<dbReference type="GO" id="GO:0005634">
    <property type="term" value="C:nucleus"/>
    <property type="evidence" value="ECO:0007669"/>
    <property type="project" value="UniProtKB-SubCell"/>
</dbReference>
<feature type="region of interest" description="Disordered" evidence="8">
    <location>
        <begin position="746"/>
        <end position="817"/>
    </location>
</feature>
<evidence type="ECO:0000313" key="11">
    <source>
        <dbReference type="Proteomes" id="UP001152799"/>
    </source>
</evidence>
<evidence type="ECO:0000313" key="10">
    <source>
        <dbReference type="EMBL" id="CAH1183008.1"/>
    </source>
</evidence>
<dbReference type="SMART" id="SM00360">
    <property type="entry name" value="RRM"/>
    <property type="match status" value="2"/>
</dbReference>
<keyword evidence="2" id="KW-0507">mRNA processing</keyword>
<feature type="compositionally biased region" description="Low complexity" evidence="8">
    <location>
        <begin position="16"/>
        <end position="26"/>
    </location>
</feature>
<dbReference type="GO" id="GO:0003723">
    <property type="term" value="F:RNA binding"/>
    <property type="evidence" value="ECO:0007669"/>
    <property type="project" value="UniProtKB-UniRule"/>
</dbReference>
<evidence type="ECO:0000256" key="3">
    <source>
        <dbReference type="ARBA" id="ARBA00022737"/>
    </source>
</evidence>
<dbReference type="AlphaFoldDB" id="A0A9P0DUQ5"/>
<keyword evidence="4 7" id="KW-0694">RNA-binding</keyword>
<dbReference type="SMART" id="SM00386">
    <property type="entry name" value="HAT"/>
    <property type="match status" value="7"/>
</dbReference>
<dbReference type="Pfam" id="PF00076">
    <property type="entry name" value="RRM_1"/>
    <property type="match status" value="2"/>
</dbReference>
<sequence length="817" mass="94320">MNEENLNMDTDEPNISNDSDSSNSSNENDDGQEEVLLSRAKELENILSDNKYLYDFHTELINIYKQLGDLTSFREAFQRFHVYFPLTPALWLDWINTEKVLATTDNQKDFIFQLFEKAVVDYLSVQLWSEYAQYAIGASNLEKTRIILERAANAVGLVCNGGSLLWATYREIENLHISLHAEGSEEWKKQILKVADIFKRELSVPLMEMENTYMEWKEWLATLPEGLVDPKPIDYGFNKAKKALETYKPFEEQILVSQSNEELINIYKNYVKAVKDPSTVICIYERAAVQLCLVPEFWIEYCSYIFKLGDQALSVSSKALRNCPWSEDLWVMKIRILEHLEKKEDTVMECFEEGISAISPLPGLDLWLAYLEYTHRCVGSPEKLDKLFNTAIQQLGFENDPQCKISRLFCRILAHRGDMKEARKIYGHILSKSTNKGLASMWLEYANIERQYGEQHNLRVVFQRALNAVQDWPQSIIDEWVNYERHMGTLEDVMKCLEKCRQVNGTFKQNYLVEEAKSQQNQEPSTSKVKQHSEGKKRKMDSLESNSKFKRLKEEHPKKETKKPEIQNKIPVDRNPKTTVFVSNLLPSVTEKKLETIFPNAVNLEIAIGSRGQSRCFGFVQFKTEEEVMVALARDREPLDGRPVFISEIKTNPTEKKPIFKYATNEEKNKLFVRGLPIVKTKEEIVEIFKKYGAKDVRLVLHKSGQPKGLAYVEFESEKQAIEAMNKTDQTSIDDHVITVAISAPPPKKDKQDFFGRTFNKRDSDEPTRHPKNRLQTSLLPRSLQVKGGNEKNDAKNGEAGTKMKNNSDFRAMLLKK</sequence>
<dbReference type="OrthoDB" id="360390at2759"/>
<keyword evidence="5" id="KW-0508">mRNA splicing</keyword>
<feature type="domain" description="RRM" evidence="9">
    <location>
        <begin position="578"/>
        <end position="651"/>
    </location>
</feature>
<dbReference type="InterPro" id="IPR012677">
    <property type="entry name" value="Nucleotide-bd_a/b_plait_sf"/>
</dbReference>
<dbReference type="InterPro" id="IPR011990">
    <property type="entry name" value="TPR-like_helical_dom_sf"/>
</dbReference>
<evidence type="ECO:0000256" key="7">
    <source>
        <dbReference type="PROSITE-ProRule" id="PRU00176"/>
    </source>
</evidence>
<feature type="compositionally biased region" description="Basic and acidic residues" evidence="8">
    <location>
        <begin position="747"/>
        <end position="769"/>
    </location>
</feature>
<feature type="domain" description="RRM" evidence="9">
    <location>
        <begin position="669"/>
        <end position="745"/>
    </location>
</feature>
<dbReference type="SUPFAM" id="SSF54928">
    <property type="entry name" value="RNA-binding domain, RBD"/>
    <property type="match status" value="2"/>
</dbReference>
<dbReference type="Pfam" id="PF05843">
    <property type="entry name" value="Suf"/>
    <property type="match status" value="1"/>
</dbReference>
<evidence type="ECO:0000256" key="5">
    <source>
        <dbReference type="ARBA" id="ARBA00023187"/>
    </source>
</evidence>
<dbReference type="InterPro" id="IPR000504">
    <property type="entry name" value="RRM_dom"/>
</dbReference>
<name>A0A9P0DUQ5_9CUCU</name>
<evidence type="ECO:0000256" key="1">
    <source>
        <dbReference type="ARBA" id="ARBA00004123"/>
    </source>
</evidence>
<dbReference type="EMBL" id="CAKJTU040000001">
    <property type="protein sequence ID" value="CAH1183008.1"/>
    <property type="molecule type" value="Genomic_DNA"/>
</dbReference>
<keyword evidence="3" id="KW-0677">Repeat</keyword>
<accession>A0A9P0DUQ5</accession>
<evidence type="ECO:0000256" key="6">
    <source>
        <dbReference type="ARBA" id="ARBA00023242"/>
    </source>
</evidence>
<dbReference type="InterPro" id="IPR003107">
    <property type="entry name" value="HAT"/>
</dbReference>
<feature type="region of interest" description="Disordered" evidence="8">
    <location>
        <begin position="1"/>
        <end position="33"/>
    </location>
</feature>
<dbReference type="Proteomes" id="UP001152799">
    <property type="component" value="Unassembled WGS sequence"/>
</dbReference>
<keyword evidence="11" id="KW-1185">Reference proteome</keyword>
<comment type="subcellular location">
    <subcellularLocation>
        <location evidence="1">Nucleus</location>
    </subcellularLocation>
</comment>
<proteinExistence type="predicted"/>
<comment type="caution">
    <text evidence="10">The sequence shown here is derived from an EMBL/GenBank/DDBJ whole genome shotgun (WGS) entry which is preliminary data.</text>
</comment>
<feature type="compositionally biased region" description="Polar residues" evidence="8">
    <location>
        <begin position="518"/>
        <end position="528"/>
    </location>
</feature>
<dbReference type="GO" id="GO:0006397">
    <property type="term" value="P:mRNA processing"/>
    <property type="evidence" value="ECO:0007669"/>
    <property type="project" value="UniProtKB-KW"/>
</dbReference>
<dbReference type="Gene3D" id="3.30.70.330">
    <property type="match status" value="2"/>
</dbReference>
<dbReference type="PROSITE" id="PS50102">
    <property type="entry name" value="RRM"/>
    <property type="match status" value="2"/>
</dbReference>
<dbReference type="PANTHER" id="PTHR17204">
    <property type="entry name" value="PRE-MRNA PROCESSING PROTEIN PRP39-RELATED"/>
    <property type="match status" value="1"/>
</dbReference>
<dbReference type="Gene3D" id="1.25.40.10">
    <property type="entry name" value="Tetratricopeptide repeat domain"/>
    <property type="match status" value="2"/>
</dbReference>
<dbReference type="InterPro" id="IPR008847">
    <property type="entry name" value="Suf"/>
</dbReference>
<evidence type="ECO:0000256" key="8">
    <source>
        <dbReference type="SAM" id="MobiDB-lite"/>
    </source>
</evidence>
<feature type="region of interest" description="Disordered" evidence="8">
    <location>
        <begin position="516"/>
        <end position="569"/>
    </location>
</feature>
<dbReference type="PANTHER" id="PTHR17204:SF25">
    <property type="entry name" value="RRM DOMAIN-CONTAINING PROTEIN"/>
    <property type="match status" value="1"/>
</dbReference>
<keyword evidence="6" id="KW-0539">Nucleus</keyword>
<protein>
    <recommendedName>
        <fullName evidence="9">RRM domain-containing protein</fullName>
    </recommendedName>
</protein>
<gene>
    <name evidence="10" type="ORF">CEUTPL_LOCUS14505</name>
</gene>
<organism evidence="10 11">
    <name type="scientific">Ceutorhynchus assimilis</name>
    <name type="common">cabbage seed weevil</name>
    <dbReference type="NCBI Taxonomy" id="467358"/>
    <lineage>
        <taxon>Eukaryota</taxon>
        <taxon>Metazoa</taxon>
        <taxon>Ecdysozoa</taxon>
        <taxon>Arthropoda</taxon>
        <taxon>Hexapoda</taxon>
        <taxon>Insecta</taxon>
        <taxon>Pterygota</taxon>
        <taxon>Neoptera</taxon>
        <taxon>Endopterygota</taxon>
        <taxon>Coleoptera</taxon>
        <taxon>Polyphaga</taxon>
        <taxon>Cucujiformia</taxon>
        <taxon>Curculionidae</taxon>
        <taxon>Ceutorhynchinae</taxon>
        <taxon>Ceutorhynchus</taxon>
    </lineage>
</organism>
<evidence type="ECO:0000259" key="9">
    <source>
        <dbReference type="PROSITE" id="PS50102"/>
    </source>
</evidence>
<reference evidence="10" key="1">
    <citation type="submission" date="2022-01" db="EMBL/GenBank/DDBJ databases">
        <authorList>
            <person name="King R."/>
        </authorList>
    </citation>
    <scope>NUCLEOTIDE SEQUENCE</scope>
</reference>
<dbReference type="SUPFAM" id="SSF48452">
    <property type="entry name" value="TPR-like"/>
    <property type="match status" value="1"/>
</dbReference>
<evidence type="ECO:0000256" key="4">
    <source>
        <dbReference type="ARBA" id="ARBA00022884"/>
    </source>
</evidence>
<evidence type="ECO:0000256" key="2">
    <source>
        <dbReference type="ARBA" id="ARBA00022664"/>
    </source>
</evidence>
<dbReference type="GO" id="GO:0008380">
    <property type="term" value="P:RNA splicing"/>
    <property type="evidence" value="ECO:0007669"/>
    <property type="project" value="UniProtKB-KW"/>
</dbReference>
<dbReference type="InterPro" id="IPR035979">
    <property type="entry name" value="RBD_domain_sf"/>
</dbReference>
<feature type="compositionally biased region" description="Basic and acidic residues" evidence="8">
    <location>
        <begin position="552"/>
        <end position="569"/>
    </location>
</feature>